<organism evidence="1 2">
    <name type="scientific">Elysia marginata</name>
    <dbReference type="NCBI Taxonomy" id="1093978"/>
    <lineage>
        <taxon>Eukaryota</taxon>
        <taxon>Metazoa</taxon>
        <taxon>Spiralia</taxon>
        <taxon>Lophotrochozoa</taxon>
        <taxon>Mollusca</taxon>
        <taxon>Gastropoda</taxon>
        <taxon>Heterobranchia</taxon>
        <taxon>Euthyneura</taxon>
        <taxon>Panpulmonata</taxon>
        <taxon>Sacoglossa</taxon>
        <taxon>Placobranchoidea</taxon>
        <taxon>Plakobranchidae</taxon>
        <taxon>Elysia</taxon>
    </lineage>
</organism>
<dbReference type="AlphaFoldDB" id="A0AAV4JQG2"/>
<protein>
    <submittedName>
        <fullName evidence="1">Uncharacterized protein</fullName>
    </submittedName>
</protein>
<gene>
    <name evidence="1" type="ORF">ElyMa_007016600</name>
</gene>
<keyword evidence="2" id="KW-1185">Reference proteome</keyword>
<reference evidence="1 2" key="1">
    <citation type="journal article" date="2021" name="Elife">
        <title>Chloroplast acquisition without the gene transfer in kleptoplastic sea slugs, Plakobranchus ocellatus.</title>
        <authorList>
            <person name="Maeda T."/>
            <person name="Takahashi S."/>
            <person name="Yoshida T."/>
            <person name="Shimamura S."/>
            <person name="Takaki Y."/>
            <person name="Nagai Y."/>
            <person name="Toyoda A."/>
            <person name="Suzuki Y."/>
            <person name="Arimoto A."/>
            <person name="Ishii H."/>
            <person name="Satoh N."/>
            <person name="Nishiyama T."/>
            <person name="Hasebe M."/>
            <person name="Maruyama T."/>
            <person name="Minagawa J."/>
            <person name="Obokata J."/>
            <person name="Shigenobu S."/>
        </authorList>
    </citation>
    <scope>NUCLEOTIDE SEQUENCE [LARGE SCALE GENOMIC DNA]</scope>
</reference>
<accession>A0AAV4JQG2</accession>
<proteinExistence type="predicted"/>
<dbReference type="EMBL" id="BMAT01014017">
    <property type="protein sequence ID" value="GFS25004.1"/>
    <property type="molecule type" value="Genomic_DNA"/>
</dbReference>
<evidence type="ECO:0000313" key="1">
    <source>
        <dbReference type="EMBL" id="GFS25004.1"/>
    </source>
</evidence>
<name>A0AAV4JQG2_9GAST</name>
<evidence type="ECO:0000313" key="2">
    <source>
        <dbReference type="Proteomes" id="UP000762676"/>
    </source>
</evidence>
<sequence length="141" mass="16076">MGSSDRRSRCWSPATQLVIMWVRCRRVPLRWRVDPTSTVVGAVHGGPIGENLDGWSRKLIDCPFSYLFLNFKRRCFADWFAKVRSGDEGRWYRPWTDSASRDECFTRGVAEVGFDGLFVSFFSPACEGPQALYSMCFGGRA</sequence>
<dbReference type="Proteomes" id="UP000762676">
    <property type="component" value="Unassembled WGS sequence"/>
</dbReference>
<comment type="caution">
    <text evidence="1">The sequence shown here is derived from an EMBL/GenBank/DDBJ whole genome shotgun (WGS) entry which is preliminary data.</text>
</comment>